<keyword evidence="7 13" id="KW-0862">Zinc</keyword>
<dbReference type="Pfam" id="PF00587">
    <property type="entry name" value="tRNA-synt_2b"/>
    <property type="match status" value="1"/>
</dbReference>
<evidence type="ECO:0000256" key="5">
    <source>
        <dbReference type="ARBA" id="ARBA00022723"/>
    </source>
</evidence>
<evidence type="ECO:0000256" key="8">
    <source>
        <dbReference type="ARBA" id="ARBA00022840"/>
    </source>
</evidence>
<evidence type="ECO:0000256" key="6">
    <source>
        <dbReference type="ARBA" id="ARBA00022741"/>
    </source>
</evidence>
<feature type="binding site" evidence="13">
    <location>
        <position position="382"/>
    </location>
    <ligand>
        <name>Zn(2+)</name>
        <dbReference type="ChEBI" id="CHEBI:29105"/>
        <note>catalytic</note>
    </ligand>
</feature>
<gene>
    <name evidence="13 15" type="primary">thrS</name>
    <name evidence="15" type="ORF">ACFO7U_09340</name>
</gene>
<dbReference type="InterPro" id="IPR018163">
    <property type="entry name" value="Thr/Ala-tRNA-synth_IIc_edit"/>
</dbReference>
<keyword evidence="11 13" id="KW-0030">Aminoacyl-tRNA synthetase</keyword>
<dbReference type="InterPro" id="IPR006195">
    <property type="entry name" value="aa-tRNA-synth_II"/>
</dbReference>
<dbReference type="Proteomes" id="UP001595836">
    <property type="component" value="Unassembled WGS sequence"/>
</dbReference>
<dbReference type="InterPro" id="IPR036621">
    <property type="entry name" value="Anticodon-bd_dom_sf"/>
</dbReference>
<dbReference type="SMART" id="SM00863">
    <property type="entry name" value="tRNA_SAD"/>
    <property type="match status" value="1"/>
</dbReference>
<keyword evidence="4 13" id="KW-0436">Ligase</keyword>
<comment type="caution">
    <text evidence="13">Lacks conserved residue(s) required for the propagation of feature annotation.</text>
</comment>
<dbReference type="Gene3D" id="3.30.980.10">
    <property type="entry name" value="Threonyl-trna Synthetase, Chain A, domain 2"/>
    <property type="match status" value="1"/>
</dbReference>
<accession>A0ABV9PQ96</accession>
<evidence type="ECO:0000256" key="4">
    <source>
        <dbReference type="ARBA" id="ARBA00022598"/>
    </source>
</evidence>
<feature type="binding site" evidence="13">
    <location>
        <position position="560"/>
    </location>
    <ligand>
        <name>Zn(2+)</name>
        <dbReference type="ChEBI" id="CHEBI:29105"/>
        <note>catalytic</note>
    </ligand>
</feature>
<comment type="subunit">
    <text evidence="13">Homodimer.</text>
</comment>
<evidence type="ECO:0000256" key="12">
    <source>
        <dbReference type="ARBA" id="ARBA00049515"/>
    </source>
</evidence>
<evidence type="ECO:0000256" key="13">
    <source>
        <dbReference type="HAMAP-Rule" id="MF_00184"/>
    </source>
</evidence>
<organism evidence="15 16">
    <name type="scientific">Dietzia aurantiaca</name>
    <dbReference type="NCBI Taxonomy" id="983873"/>
    <lineage>
        <taxon>Bacteria</taxon>
        <taxon>Bacillati</taxon>
        <taxon>Actinomycetota</taxon>
        <taxon>Actinomycetes</taxon>
        <taxon>Mycobacteriales</taxon>
        <taxon>Dietziaceae</taxon>
        <taxon>Dietzia</taxon>
    </lineage>
</organism>
<protein>
    <recommendedName>
        <fullName evidence="13">Threonine--tRNA ligase</fullName>
        <ecNumber evidence="13">6.1.1.3</ecNumber>
    </recommendedName>
    <alternativeName>
        <fullName evidence="13">Threonyl-tRNA synthetase</fullName>
        <shortName evidence="13">ThrRS</shortName>
    </alternativeName>
</protein>
<evidence type="ECO:0000256" key="7">
    <source>
        <dbReference type="ARBA" id="ARBA00022833"/>
    </source>
</evidence>
<comment type="caution">
    <text evidence="15">The sequence shown here is derived from an EMBL/GenBank/DDBJ whole genome shotgun (WGS) entry which is preliminary data.</text>
</comment>
<dbReference type="PROSITE" id="PS50862">
    <property type="entry name" value="AA_TRNA_LIGASE_II"/>
    <property type="match status" value="1"/>
</dbReference>
<evidence type="ECO:0000256" key="1">
    <source>
        <dbReference type="ARBA" id="ARBA00008226"/>
    </source>
</evidence>
<dbReference type="SUPFAM" id="SSF52954">
    <property type="entry name" value="Class II aaRS ABD-related"/>
    <property type="match status" value="1"/>
</dbReference>
<comment type="cofactor">
    <cofactor evidence="13">
        <name>Zn(2+)</name>
        <dbReference type="ChEBI" id="CHEBI:29105"/>
    </cofactor>
    <text evidence="13">Binds 1 zinc ion per subunit.</text>
</comment>
<comment type="catalytic activity">
    <reaction evidence="12 13">
        <text>tRNA(Thr) + L-threonine + ATP = L-threonyl-tRNA(Thr) + AMP + diphosphate + H(+)</text>
        <dbReference type="Rhea" id="RHEA:24624"/>
        <dbReference type="Rhea" id="RHEA-COMP:9670"/>
        <dbReference type="Rhea" id="RHEA-COMP:9704"/>
        <dbReference type="ChEBI" id="CHEBI:15378"/>
        <dbReference type="ChEBI" id="CHEBI:30616"/>
        <dbReference type="ChEBI" id="CHEBI:33019"/>
        <dbReference type="ChEBI" id="CHEBI:57926"/>
        <dbReference type="ChEBI" id="CHEBI:78442"/>
        <dbReference type="ChEBI" id="CHEBI:78534"/>
        <dbReference type="ChEBI" id="CHEBI:456215"/>
        <dbReference type="EC" id="6.1.1.3"/>
    </reaction>
</comment>
<evidence type="ECO:0000313" key="15">
    <source>
        <dbReference type="EMBL" id="MFC4754987.1"/>
    </source>
</evidence>
<dbReference type="InterPro" id="IPR047246">
    <property type="entry name" value="ThrRS_anticodon"/>
</dbReference>
<dbReference type="PANTHER" id="PTHR11451:SF44">
    <property type="entry name" value="THREONINE--TRNA LIGASE, CHLOROPLASTIC_MITOCHONDRIAL 2"/>
    <property type="match status" value="1"/>
</dbReference>
<keyword evidence="2 13" id="KW-0963">Cytoplasm</keyword>
<keyword evidence="10 13" id="KW-0648">Protein biosynthesis</keyword>
<dbReference type="Pfam" id="PF03129">
    <property type="entry name" value="HGTP_anticodon"/>
    <property type="match status" value="1"/>
</dbReference>
<dbReference type="CDD" id="cd00860">
    <property type="entry name" value="ThrRS_anticodon"/>
    <property type="match status" value="1"/>
</dbReference>
<dbReference type="InterPro" id="IPR002320">
    <property type="entry name" value="Thr-tRNA-ligase_IIa"/>
</dbReference>
<dbReference type="EC" id="6.1.1.3" evidence="13"/>
<dbReference type="PRINTS" id="PR01047">
    <property type="entry name" value="TRNASYNTHTHR"/>
</dbReference>
<dbReference type="Gene3D" id="3.30.930.10">
    <property type="entry name" value="Bira Bifunctional Protein, Domain 2"/>
    <property type="match status" value="1"/>
</dbReference>
<feature type="binding site" evidence="13">
    <location>
        <position position="433"/>
    </location>
    <ligand>
        <name>Zn(2+)</name>
        <dbReference type="ChEBI" id="CHEBI:29105"/>
        <note>catalytic</note>
    </ligand>
</feature>
<dbReference type="RefSeq" id="WP_344991423.1">
    <property type="nucleotide sequence ID" value="NZ_BAABCD010000015.1"/>
</dbReference>
<keyword evidence="16" id="KW-1185">Reference proteome</keyword>
<evidence type="ECO:0000256" key="9">
    <source>
        <dbReference type="ARBA" id="ARBA00022884"/>
    </source>
</evidence>
<reference evidence="16" key="1">
    <citation type="journal article" date="2019" name="Int. J. Syst. Evol. Microbiol.">
        <title>The Global Catalogue of Microorganisms (GCM) 10K type strain sequencing project: providing services to taxonomists for standard genome sequencing and annotation.</title>
        <authorList>
            <consortium name="The Broad Institute Genomics Platform"/>
            <consortium name="The Broad Institute Genome Sequencing Center for Infectious Disease"/>
            <person name="Wu L."/>
            <person name="Ma J."/>
        </authorList>
    </citation>
    <scope>NUCLEOTIDE SEQUENCE [LARGE SCALE GENOMIC DNA]</scope>
    <source>
        <strain evidence="16">JCM 11882</strain>
    </source>
</reference>
<dbReference type="Gene3D" id="3.30.54.20">
    <property type="match status" value="1"/>
</dbReference>
<dbReference type="PANTHER" id="PTHR11451">
    <property type="entry name" value="THREONINE-TRNA LIGASE"/>
    <property type="match status" value="1"/>
</dbReference>
<dbReference type="SUPFAM" id="SSF55681">
    <property type="entry name" value="Class II aaRS and biotin synthetases"/>
    <property type="match status" value="1"/>
</dbReference>
<sequence length="694" mass="77419">MPEADVDVTGGATVTTVIPAGEPAGKILAERELQSRSGPETIVVVRDPEGALRDLSWAPEADTEVELVRADSEDGRSVIRHSCAHVLAQAVQDKFPEAKLGIGPPIANGFYYDFDVTEPFTPEDLKDLEKRMKKIIKAGQRFSRREYASLDEARAELAGEPYKLELVEDKGRADAGDSEGAEALADSEIMEVGAGALTAYDNLNPRTGEVIWSDLCRGPHTPTTKFIPAFTLTRSSAAYWRGDQSKAGLQRIYGTAWESTEAMDAYLDRLAEAEKRDHRRLGTELDLFSFPDEIGSGFPVFHPRGGIIRNEMEQHSLKRHLAAGYSLVNTPHMTKGDLFRKSQHLSWYAEGMFPPMIVDAEYDADGNETKPGQDYYVKPMNCPMHNLVFDSRGRSYRELPLRMFEFGTVYRYEKSGVIHGLTRARGFTQDDAHIYCTEEQMEGEIASVLSFIISLLRDYGLNDFYLELSTKDPEKYVGGDELWERATETLERVATNSGLELVPDPGGAAFYGPKISVQARDAIGRTWQMSTVQLDFNLPELFDLTYNAADGTKKRPVMIHRALFGSIERFFAVLLEHYAGLFPAWLAPVQVVGIPVADAHEKHLEDIIDELRGRGIRAELDTSDERMQKKIRNHTTGKVPFMLLAGDRDVEAGAVSFRFPDGTQLNGVSRNAAMDKIQHWVSSQRNDAPTAERL</sequence>
<evidence type="ECO:0000256" key="10">
    <source>
        <dbReference type="ARBA" id="ARBA00022917"/>
    </source>
</evidence>
<dbReference type="SUPFAM" id="SSF55186">
    <property type="entry name" value="ThrRS/AlaRS common domain"/>
    <property type="match status" value="1"/>
</dbReference>
<keyword evidence="9 13" id="KW-0694">RNA-binding</keyword>
<keyword evidence="6 13" id="KW-0547">Nucleotide-binding</keyword>
<dbReference type="InterPro" id="IPR002314">
    <property type="entry name" value="aa-tRNA-synt_IIb"/>
</dbReference>
<dbReference type="HAMAP" id="MF_00184">
    <property type="entry name" value="Thr_tRNA_synth"/>
    <property type="match status" value="1"/>
</dbReference>
<dbReference type="Gene3D" id="3.40.50.800">
    <property type="entry name" value="Anticodon-binding domain"/>
    <property type="match status" value="1"/>
</dbReference>
<evidence type="ECO:0000259" key="14">
    <source>
        <dbReference type="PROSITE" id="PS50862"/>
    </source>
</evidence>
<dbReference type="InterPro" id="IPR045864">
    <property type="entry name" value="aa-tRNA-synth_II/BPL/LPL"/>
</dbReference>
<dbReference type="EMBL" id="JBHSHP010000022">
    <property type="protein sequence ID" value="MFC4754987.1"/>
    <property type="molecule type" value="Genomic_DNA"/>
</dbReference>
<dbReference type="InterPro" id="IPR012947">
    <property type="entry name" value="tRNA_SAD"/>
</dbReference>
<dbReference type="Pfam" id="PF07973">
    <property type="entry name" value="tRNA_SAD"/>
    <property type="match status" value="1"/>
</dbReference>
<comment type="similarity">
    <text evidence="1 13">Belongs to the class-II aminoacyl-tRNA synthetase family.</text>
</comment>
<evidence type="ECO:0000313" key="16">
    <source>
        <dbReference type="Proteomes" id="UP001595836"/>
    </source>
</evidence>
<dbReference type="NCBIfam" id="TIGR00418">
    <property type="entry name" value="thrS"/>
    <property type="match status" value="1"/>
</dbReference>
<comment type="subcellular location">
    <subcellularLocation>
        <location evidence="13">Cytoplasm</location>
    </subcellularLocation>
</comment>
<dbReference type="InterPro" id="IPR004154">
    <property type="entry name" value="Anticodon-bd"/>
</dbReference>
<keyword evidence="5 13" id="KW-0479">Metal-binding</keyword>
<feature type="domain" description="Aminoacyl-transfer RNA synthetases class-II family profile" evidence="14">
    <location>
        <begin position="308"/>
        <end position="583"/>
    </location>
</feature>
<proteinExistence type="inferred from homology"/>
<dbReference type="CDD" id="cd00771">
    <property type="entry name" value="ThrRS_core"/>
    <property type="match status" value="1"/>
</dbReference>
<dbReference type="InterPro" id="IPR033728">
    <property type="entry name" value="ThrRS_core"/>
</dbReference>
<dbReference type="GO" id="GO:0004829">
    <property type="term" value="F:threonine-tRNA ligase activity"/>
    <property type="evidence" value="ECO:0007669"/>
    <property type="project" value="UniProtKB-EC"/>
</dbReference>
<evidence type="ECO:0000256" key="3">
    <source>
        <dbReference type="ARBA" id="ARBA00022555"/>
    </source>
</evidence>
<keyword evidence="3 13" id="KW-0820">tRNA-binding</keyword>
<name>A0ABV9PQ96_9ACTN</name>
<keyword evidence="8 13" id="KW-0067">ATP-binding</keyword>
<evidence type="ECO:0000256" key="2">
    <source>
        <dbReference type="ARBA" id="ARBA00022490"/>
    </source>
</evidence>
<evidence type="ECO:0000256" key="11">
    <source>
        <dbReference type="ARBA" id="ARBA00023146"/>
    </source>
</evidence>